<evidence type="ECO:0000313" key="6">
    <source>
        <dbReference type="Proteomes" id="UP000229370"/>
    </source>
</evidence>
<comment type="similarity">
    <text evidence="1">Belongs to the peptidase S51 family.</text>
</comment>
<dbReference type="Gene3D" id="3.40.50.880">
    <property type="match status" value="1"/>
</dbReference>
<dbReference type="InterPro" id="IPR029062">
    <property type="entry name" value="Class_I_gatase-like"/>
</dbReference>
<evidence type="ECO:0000256" key="3">
    <source>
        <dbReference type="ARBA" id="ARBA00022801"/>
    </source>
</evidence>
<proteinExistence type="inferred from homology"/>
<dbReference type="InterPro" id="IPR005320">
    <property type="entry name" value="Peptidase_S51"/>
</dbReference>
<dbReference type="EMBL" id="PFQK01000024">
    <property type="protein sequence ID" value="PJC82132.1"/>
    <property type="molecule type" value="Genomic_DNA"/>
</dbReference>
<evidence type="ECO:0000313" key="5">
    <source>
        <dbReference type="EMBL" id="PJC82132.1"/>
    </source>
</evidence>
<name>A0A2M8GNL3_9BACT</name>
<evidence type="ECO:0000256" key="1">
    <source>
        <dbReference type="ARBA" id="ARBA00006534"/>
    </source>
</evidence>
<gene>
    <name evidence="5" type="ORF">CO007_01105</name>
</gene>
<keyword evidence="2" id="KW-0645">Protease</keyword>
<accession>A0A2M8GNL3</accession>
<comment type="caution">
    <text evidence="5">The sequence shown here is derived from an EMBL/GenBank/DDBJ whole genome shotgun (WGS) entry which is preliminary data.</text>
</comment>
<dbReference type="GO" id="GO:0006508">
    <property type="term" value="P:proteolysis"/>
    <property type="evidence" value="ECO:0007669"/>
    <property type="project" value="UniProtKB-KW"/>
</dbReference>
<dbReference type="Pfam" id="PF03575">
    <property type="entry name" value="Peptidase_S51"/>
    <property type="match status" value="1"/>
</dbReference>
<organism evidence="5 6">
    <name type="scientific">Candidatus Roizmanbacteria bacterium CG_4_8_14_3_um_filter_36_10</name>
    <dbReference type="NCBI Taxonomy" id="1974834"/>
    <lineage>
        <taxon>Bacteria</taxon>
        <taxon>Candidatus Roizmaniibacteriota</taxon>
    </lineage>
</organism>
<reference evidence="6" key="1">
    <citation type="submission" date="2017-09" db="EMBL/GenBank/DDBJ databases">
        <title>Depth-based differentiation of microbial function through sediment-hosted aquifers and enrichment of novel symbionts in the deep terrestrial subsurface.</title>
        <authorList>
            <person name="Probst A.J."/>
            <person name="Ladd B."/>
            <person name="Jarett J.K."/>
            <person name="Geller-Mcgrath D.E."/>
            <person name="Sieber C.M.K."/>
            <person name="Emerson J.B."/>
            <person name="Anantharaman K."/>
            <person name="Thomas B.C."/>
            <person name="Malmstrom R."/>
            <person name="Stieglmeier M."/>
            <person name="Klingl A."/>
            <person name="Woyke T."/>
            <person name="Ryan C.M."/>
            <person name="Banfield J.F."/>
        </authorList>
    </citation>
    <scope>NUCLEOTIDE SEQUENCE [LARGE SCALE GENOMIC DNA]</scope>
</reference>
<keyword evidence="4" id="KW-0720">Serine protease</keyword>
<dbReference type="GO" id="GO:0008236">
    <property type="term" value="F:serine-type peptidase activity"/>
    <property type="evidence" value="ECO:0007669"/>
    <property type="project" value="UniProtKB-KW"/>
</dbReference>
<dbReference type="Proteomes" id="UP000229370">
    <property type="component" value="Unassembled WGS sequence"/>
</dbReference>
<sequence length="207" mass="23190">MKLYLFGGAEIQLNQAQPLKDLIKKTILQLNPKSVLHIPYARPNPTEEEWKEGWFKETMKDTGIEILDARNQADVEKVTNPLIFINGGHGRPDLINGINNNKKVLSLVLNAEYIVGESSGSMVVGEYMRKGKEGGKITHGLGILKDTIIEPHYTERNYQQLLKDEMKQTNAKYGIGIDCITAIVVNPTEFPSKWSKISNGIIDVKIT</sequence>
<protein>
    <recommendedName>
        <fullName evidence="7">Peptidase</fullName>
    </recommendedName>
</protein>
<evidence type="ECO:0008006" key="7">
    <source>
        <dbReference type="Google" id="ProtNLM"/>
    </source>
</evidence>
<dbReference type="AlphaFoldDB" id="A0A2M8GNL3"/>
<evidence type="ECO:0000256" key="4">
    <source>
        <dbReference type="ARBA" id="ARBA00022825"/>
    </source>
</evidence>
<keyword evidence="3" id="KW-0378">Hydrolase</keyword>
<evidence type="ECO:0000256" key="2">
    <source>
        <dbReference type="ARBA" id="ARBA00022670"/>
    </source>
</evidence>